<dbReference type="RefSeq" id="XP_005782686.1">
    <property type="nucleotide sequence ID" value="XM_005782629.1"/>
</dbReference>
<proteinExistence type="predicted"/>
<dbReference type="Pfam" id="PF00127">
    <property type="entry name" value="Copper-bind"/>
    <property type="match status" value="1"/>
</dbReference>
<keyword evidence="8" id="KW-1185">Reference proteome</keyword>
<dbReference type="InterPro" id="IPR000923">
    <property type="entry name" value="BlueCu_1"/>
</dbReference>
<dbReference type="Gene3D" id="3.50.50.60">
    <property type="entry name" value="FAD/NAD(P)-binding domain"/>
    <property type="match status" value="1"/>
</dbReference>
<feature type="compositionally biased region" description="Pro residues" evidence="5">
    <location>
        <begin position="1076"/>
        <end position="1236"/>
    </location>
</feature>
<reference evidence="8" key="1">
    <citation type="journal article" date="2013" name="Nature">
        <title>Pan genome of the phytoplankton Emiliania underpins its global distribution.</title>
        <authorList>
            <person name="Read B.A."/>
            <person name="Kegel J."/>
            <person name="Klute M.J."/>
            <person name="Kuo A."/>
            <person name="Lefebvre S.C."/>
            <person name="Maumus F."/>
            <person name="Mayer C."/>
            <person name="Miller J."/>
            <person name="Monier A."/>
            <person name="Salamov A."/>
            <person name="Young J."/>
            <person name="Aguilar M."/>
            <person name="Claverie J.M."/>
            <person name="Frickenhaus S."/>
            <person name="Gonzalez K."/>
            <person name="Herman E.K."/>
            <person name="Lin Y.C."/>
            <person name="Napier J."/>
            <person name="Ogata H."/>
            <person name="Sarno A.F."/>
            <person name="Shmutz J."/>
            <person name="Schroeder D."/>
            <person name="de Vargas C."/>
            <person name="Verret F."/>
            <person name="von Dassow P."/>
            <person name="Valentin K."/>
            <person name="Van de Peer Y."/>
            <person name="Wheeler G."/>
            <person name="Dacks J.B."/>
            <person name="Delwiche C.F."/>
            <person name="Dyhrman S.T."/>
            <person name="Glockner G."/>
            <person name="John U."/>
            <person name="Richards T."/>
            <person name="Worden A.Z."/>
            <person name="Zhang X."/>
            <person name="Grigoriev I.V."/>
            <person name="Allen A.E."/>
            <person name="Bidle K."/>
            <person name="Borodovsky M."/>
            <person name="Bowler C."/>
            <person name="Brownlee C."/>
            <person name="Cock J.M."/>
            <person name="Elias M."/>
            <person name="Gladyshev V.N."/>
            <person name="Groth M."/>
            <person name="Guda C."/>
            <person name="Hadaegh A."/>
            <person name="Iglesias-Rodriguez M.D."/>
            <person name="Jenkins J."/>
            <person name="Jones B.M."/>
            <person name="Lawson T."/>
            <person name="Leese F."/>
            <person name="Lindquist E."/>
            <person name="Lobanov A."/>
            <person name="Lomsadze A."/>
            <person name="Malik S.B."/>
            <person name="Marsh M.E."/>
            <person name="Mackinder L."/>
            <person name="Mock T."/>
            <person name="Mueller-Roeber B."/>
            <person name="Pagarete A."/>
            <person name="Parker M."/>
            <person name="Probert I."/>
            <person name="Quesneville H."/>
            <person name="Raines C."/>
            <person name="Rensing S.A."/>
            <person name="Riano-Pachon D.M."/>
            <person name="Richier S."/>
            <person name="Rokitta S."/>
            <person name="Shiraiwa Y."/>
            <person name="Soanes D.M."/>
            <person name="van der Giezen M."/>
            <person name="Wahlund T.M."/>
            <person name="Williams B."/>
            <person name="Wilson W."/>
            <person name="Wolfe G."/>
            <person name="Wurch L.L."/>
        </authorList>
    </citation>
    <scope>NUCLEOTIDE SEQUENCE</scope>
</reference>
<evidence type="ECO:0000256" key="5">
    <source>
        <dbReference type="SAM" id="MobiDB-lite"/>
    </source>
</evidence>
<dbReference type="PRINTS" id="PR01217">
    <property type="entry name" value="PRICHEXTENSN"/>
</dbReference>
<dbReference type="InterPro" id="IPR028871">
    <property type="entry name" value="BlueCu_1_BS"/>
</dbReference>
<reference evidence="7" key="2">
    <citation type="submission" date="2024-10" db="UniProtKB">
        <authorList>
            <consortium name="EnsemblProtists"/>
        </authorList>
    </citation>
    <scope>IDENTIFICATION</scope>
</reference>
<dbReference type="PaxDb" id="2903-EOD30257"/>
<dbReference type="OMA" id="YPAGNAN"/>
<feature type="region of interest" description="Disordered" evidence="5">
    <location>
        <begin position="359"/>
        <end position="441"/>
    </location>
</feature>
<evidence type="ECO:0000313" key="8">
    <source>
        <dbReference type="Proteomes" id="UP000013827"/>
    </source>
</evidence>
<dbReference type="GO" id="GO:0009055">
    <property type="term" value="F:electron transfer activity"/>
    <property type="evidence" value="ECO:0007669"/>
    <property type="project" value="InterPro"/>
</dbReference>
<dbReference type="InterPro" id="IPR036188">
    <property type="entry name" value="FAD/NAD-bd_sf"/>
</dbReference>
<keyword evidence="3" id="KW-0249">Electron transport</keyword>
<evidence type="ECO:0000259" key="6">
    <source>
        <dbReference type="Pfam" id="PF00127"/>
    </source>
</evidence>
<feature type="region of interest" description="Disordered" evidence="5">
    <location>
        <begin position="222"/>
        <end position="296"/>
    </location>
</feature>
<dbReference type="InterPro" id="IPR008972">
    <property type="entry name" value="Cupredoxin"/>
</dbReference>
<evidence type="ECO:0000256" key="2">
    <source>
        <dbReference type="ARBA" id="ARBA00022723"/>
    </source>
</evidence>
<evidence type="ECO:0000313" key="7">
    <source>
        <dbReference type="EnsemblProtists" id="EOD30257"/>
    </source>
</evidence>
<name>A0A0D3K3C2_EMIH1</name>
<organism evidence="7 8">
    <name type="scientific">Emiliania huxleyi (strain CCMP1516)</name>
    <dbReference type="NCBI Taxonomy" id="280463"/>
    <lineage>
        <taxon>Eukaryota</taxon>
        <taxon>Haptista</taxon>
        <taxon>Haptophyta</taxon>
        <taxon>Prymnesiophyceae</taxon>
        <taxon>Isochrysidales</taxon>
        <taxon>Noelaerhabdaceae</taxon>
        <taxon>Emiliania</taxon>
    </lineage>
</organism>
<keyword evidence="1" id="KW-0813">Transport</keyword>
<dbReference type="AlphaFoldDB" id="A0A0D3K3C2"/>
<feature type="compositionally biased region" description="Pro residues" evidence="5">
    <location>
        <begin position="533"/>
        <end position="557"/>
    </location>
</feature>
<feature type="compositionally biased region" description="Pro residues" evidence="5">
    <location>
        <begin position="393"/>
        <end position="432"/>
    </location>
</feature>
<dbReference type="SUPFAM" id="SSF51905">
    <property type="entry name" value="FAD/NAD(P)-binding domain"/>
    <property type="match status" value="1"/>
</dbReference>
<feature type="region of interest" description="Disordered" evidence="5">
    <location>
        <begin position="531"/>
        <end position="560"/>
    </location>
</feature>
<dbReference type="SUPFAM" id="SSF49503">
    <property type="entry name" value="Cupredoxins"/>
    <property type="match status" value="1"/>
</dbReference>
<sequence>MSADDDAYMALPADHESFRRDGVYTFRLTYGGGTMLAAGNPDWLTSTWTQTNWVTEGSPGTLTCLDAGCTKWNAAGGCSKFKGLAKSDSGCAVLDGNGLQGCWYNQVGGICKWNGGMPVAHGWVADIMTLDLLWGSLPPPSPPTIGRRAQEAGPRSWSDEHRLRVEVTTTTMAVYLDGISKGYVDLYPAGNANRNPPRFDEEHDLCIGDPWNPAASAEVRGITIQRPPPPPSPPPYPPSQPSPPSPPPPSLSPSLPPPQLQIGPPTPPSLPPPPPSSPPPPPAPPPSPPSPPPVSDAASCAAHECCLVLLAGARGSNCAPVPVWGMEGDVRDFYDRRSMCGSVIAYWAEEARLLWVPDSDPEDASATHQQLLLSNNGGVGRRAGTYIDVECNPRPPAPPSAPPVPPPPPSPPPPSPPPPTVDSPPPPPPPATPTTEPTHWDIDWGFSCASPNCPAASRYDVRTCDTVTWTIEDGMHDVVSGPRGAADGHFNSGLLSTGETFTVKFDEAGSYQYHCTPHGTMNAVIVVQGEPCPNSPPTPPLLASSPPPPPPQQPPASPTVTLPPAQCTVVGAGPGGVLAADVMAGADGCGGSLRLFERGDLPLEGTYDTLPFFETFNKQEVYIVGTYNGAELPFAGVFGGQQTTNGGVFAPGTAAELAAGLAIGTAAAQAAQACAAASVNATYWKPLLGAVPPPVQHIEGQTLLDHNGMLATCVNETGCAWGDMLMPPGFHTPGSADSIRRRTVAHGVHGSGAPDYATLGAEVRSIDFEEDPNSGELMAAAVRLSDGTVSPVANGGKVLLAASSIGSASILARSRPDLYSSFTFNNHYYTASFLLPSSVCVPAGDGEVCGEGPPASTHSHNWNYGFVTPGNGDCAGQSFEVDLRGNYPVPDAPYQVILLQMEPEMRSHGGWNASTGLIDLVDEPPTECDLLARRQAINITSASWGAFTPGFSLDSSHAAVAAWPQGWHWAGGIPLVDGSSRVAGTTNVFSADAGAVRKPFNCHTSMVSAAAGVIAGMEALGLPTADCMDHITASFPPPPPPPVSSEQMVACIMSCDDATLSAYRSCNMACHGMYSPSPPPPPPPPSASPSPPPPSASPSPPPPSASPSPPPPSASPSPPPPSASPSPPPPSASPSPPPPSASPSPPPPSASPSPPPPSASPSPPPPSASPSPPPPSASPSPPPLSASPSPPPPSASPPPPPPSDSPSPPPPSASPSPPPPSASPSPPPPSDSPSPP</sequence>
<evidence type="ECO:0000256" key="1">
    <source>
        <dbReference type="ARBA" id="ARBA00022448"/>
    </source>
</evidence>
<dbReference type="PROSITE" id="PS00196">
    <property type="entry name" value="COPPER_BLUE"/>
    <property type="match status" value="1"/>
</dbReference>
<dbReference type="GeneID" id="17275530"/>
<evidence type="ECO:0000256" key="4">
    <source>
        <dbReference type="ARBA" id="ARBA00023008"/>
    </source>
</evidence>
<dbReference type="PANTHER" id="PTHR36507:SF1">
    <property type="entry name" value="BLL1555 PROTEIN"/>
    <property type="match status" value="1"/>
</dbReference>
<dbReference type="InterPro" id="IPR052721">
    <property type="entry name" value="ET_Amicyanin"/>
</dbReference>
<feature type="domain" description="Blue (type 1) copper" evidence="6">
    <location>
        <begin position="464"/>
        <end position="527"/>
    </location>
</feature>
<dbReference type="GO" id="GO:0005507">
    <property type="term" value="F:copper ion binding"/>
    <property type="evidence" value="ECO:0007669"/>
    <property type="project" value="InterPro"/>
</dbReference>
<evidence type="ECO:0000256" key="3">
    <source>
        <dbReference type="ARBA" id="ARBA00022982"/>
    </source>
</evidence>
<feature type="compositionally biased region" description="Polar residues" evidence="5">
    <location>
        <begin position="366"/>
        <end position="376"/>
    </location>
</feature>
<dbReference type="HOGENOM" id="CLU_267239_0_0_1"/>
<dbReference type="PANTHER" id="PTHR36507">
    <property type="entry name" value="BLL1555 PROTEIN"/>
    <property type="match status" value="1"/>
</dbReference>
<protein>
    <recommendedName>
        <fullName evidence="6">Blue (type 1) copper domain-containing protein</fullName>
    </recommendedName>
</protein>
<feature type="region of interest" description="Disordered" evidence="5">
    <location>
        <begin position="1075"/>
        <end position="1236"/>
    </location>
</feature>
<dbReference type="EnsemblProtists" id="EOD30257">
    <property type="protein sequence ID" value="EOD30257"/>
    <property type="gene ID" value="EMIHUDRAFT_442554"/>
</dbReference>
<accession>A0A0D3K3C2</accession>
<keyword evidence="4" id="KW-0186">Copper</keyword>
<keyword evidence="2" id="KW-0479">Metal-binding</keyword>
<dbReference type="Gene3D" id="2.60.40.420">
    <property type="entry name" value="Cupredoxins - blue copper proteins"/>
    <property type="match status" value="1"/>
</dbReference>
<dbReference type="KEGG" id="ehx:EMIHUDRAFT_442554"/>
<dbReference type="Proteomes" id="UP000013827">
    <property type="component" value="Unassembled WGS sequence"/>
</dbReference>
<feature type="compositionally biased region" description="Pro residues" evidence="5">
    <location>
        <begin position="226"/>
        <end position="294"/>
    </location>
</feature>